<dbReference type="Gene3D" id="3.40.50.740">
    <property type="match status" value="1"/>
</dbReference>
<keyword evidence="10" id="KW-0534">Nitrate assimilation</keyword>
<keyword evidence="13" id="KW-1185">Reference proteome</keyword>
<dbReference type="SMART" id="SM00926">
    <property type="entry name" value="Molybdop_Fe4S4"/>
    <property type="match status" value="1"/>
</dbReference>
<comment type="similarity">
    <text evidence="3">Belongs to the prokaryotic molybdopterin-containing oxidoreductase family. NasA/NapA/NarB subfamily.</text>
</comment>
<dbReference type="InterPro" id="IPR006963">
    <property type="entry name" value="Mopterin_OxRdtase_4Fe-4S_dom"/>
</dbReference>
<evidence type="ECO:0000256" key="2">
    <source>
        <dbReference type="ARBA" id="ARBA00001966"/>
    </source>
</evidence>
<dbReference type="SUPFAM" id="SSF53706">
    <property type="entry name" value="Formate dehydrogenase/DMSO reductase, domains 1-3"/>
    <property type="match status" value="1"/>
</dbReference>
<dbReference type="Gene3D" id="3.40.228.10">
    <property type="entry name" value="Dimethylsulfoxide Reductase, domain 2"/>
    <property type="match status" value="1"/>
</dbReference>
<dbReference type="STRING" id="1447883.A0A2B7XDP6"/>
<dbReference type="InterPro" id="IPR009010">
    <property type="entry name" value="Asp_de-COase-like_dom_sf"/>
</dbReference>
<evidence type="ECO:0000313" key="12">
    <source>
        <dbReference type="EMBL" id="PGH07065.1"/>
    </source>
</evidence>
<evidence type="ECO:0000256" key="10">
    <source>
        <dbReference type="ARBA" id="ARBA00023063"/>
    </source>
</evidence>
<dbReference type="OrthoDB" id="4187999at2759"/>
<dbReference type="GO" id="GO:0043546">
    <property type="term" value="F:molybdopterin cofactor binding"/>
    <property type="evidence" value="ECO:0007669"/>
    <property type="project" value="InterPro"/>
</dbReference>
<evidence type="ECO:0000256" key="4">
    <source>
        <dbReference type="ARBA" id="ARBA00022485"/>
    </source>
</evidence>
<evidence type="ECO:0000259" key="11">
    <source>
        <dbReference type="PROSITE" id="PS51669"/>
    </source>
</evidence>
<keyword evidence="9" id="KW-0411">Iron-sulfur</keyword>
<name>A0A2B7XDP6_POLH7</name>
<dbReference type="GO" id="GO:0051539">
    <property type="term" value="F:4 iron, 4 sulfur cluster binding"/>
    <property type="evidence" value="ECO:0007669"/>
    <property type="project" value="UniProtKB-KW"/>
</dbReference>
<dbReference type="SUPFAM" id="SSF50692">
    <property type="entry name" value="ADC-like"/>
    <property type="match status" value="1"/>
</dbReference>
<dbReference type="GO" id="GO:0016491">
    <property type="term" value="F:oxidoreductase activity"/>
    <property type="evidence" value="ECO:0007669"/>
    <property type="project" value="UniProtKB-KW"/>
</dbReference>
<keyword evidence="4" id="KW-0004">4Fe-4S</keyword>
<keyword evidence="8" id="KW-0408">Iron</keyword>
<comment type="caution">
    <text evidence="12">The sequence shown here is derived from an EMBL/GenBank/DDBJ whole genome shotgun (WGS) entry which is preliminary data.</text>
</comment>
<comment type="cofactor">
    <cofactor evidence="2">
        <name>[4Fe-4S] cluster</name>
        <dbReference type="ChEBI" id="CHEBI:49883"/>
    </cofactor>
</comment>
<dbReference type="InterPro" id="IPR041957">
    <property type="entry name" value="CT_Nitrate-R-NapA-like"/>
</dbReference>
<dbReference type="PANTHER" id="PTHR43105">
    <property type="entry name" value="RESPIRATORY NITRATE REDUCTASE"/>
    <property type="match status" value="1"/>
</dbReference>
<protein>
    <recommendedName>
        <fullName evidence="11">4Fe-4S Mo/W bis-MGD-type domain-containing protein</fullName>
    </recommendedName>
</protein>
<evidence type="ECO:0000256" key="9">
    <source>
        <dbReference type="ARBA" id="ARBA00023014"/>
    </source>
</evidence>
<dbReference type="GO" id="GO:0046872">
    <property type="term" value="F:metal ion binding"/>
    <property type="evidence" value="ECO:0007669"/>
    <property type="project" value="UniProtKB-KW"/>
</dbReference>
<reference evidence="12 13" key="1">
    <citation type="submission" date="2017-10" db="EMBL/GenBank/DDBJ databases">
        <title>Comparative genomics in systemic dimorphic fungi from Ajellomycetaceae.</title>
        <authorList>
            <person name="Munoz J.F."/>
            <person name="Mcewen J.G."/>
            <person name="Clay O.K."/>
            <person name="Cuomo C.A."/>
        </authorList>
    </citation>
    <scope>NUCLEOTIDE SEQUENCE [LARGE SCALE GENOMIC DNA]</scope>
    <source>
        <strain evidence="12 13">UAMH7299</strain>
    </source>
</reference>
<dbReference type="AlphaFoldDB" id="A0A2B7XDP6"/>
<evidence type="ECO:0000256" key="1">
    <source>
        <dbReference type="ARBA" id="ARBA00001942"/>
    </source>
</evidence>
<dbReference type="Pfam" id="PF04879">
    <property type="entry name" value="Molybdop_Fe4S4"/>
    <property type="match status" value="1"/>
</dbReference>
<organism evidence="12 13">
    <name type="scientific">Polytolypa hystricis (strain UAMH7299)</name>
    <dbReference type="NCBI Taxonomy" id="1447883"/>
    <lineage>
        <taxon>Eukaryota</taxon>
        <taxon>Fungi</taxon>
        <taxon>Dikarya</taxon>
        <taxon>Ascomycota</taxon>
        <taxon>Pezizomycotina</taxon>
        <taxon>Eurotiomycetes</taxon>
        <taxon>Eurotiomycetidae</taxon>
        <taxon>Onygenales</taxon>
        <taxon>Onygenales incertae sedis</taxon>
        <taxon>Polytolypa</taxon>
    </lineage>
</organism>
<evidence type="ECO:0000313" key="13">
    <source>
        <dbReference type="Proteomes" id="UP000224634"/>
    </source>
</evidence>
<evidence type="ECO:0000256" key="5">
    <source>
        <dbReference type="ARBA" id="ARBA00022505"/>
    </source>
</evidence>
<evidence type="ECO:0000256" key="3">
    <source>
        <dbReference type="ARBA" id="ARBA00008747"/>
    </source>
</evidence>
<evidence type="ECO:0000256" key="8">
    <source>
        <dbReference type="ARBA" id="ARBA00023004"/>
    </source>
</evidence>
<sequence>MAAGMHQTRDSIEDIWGCRTPYKHQWPTRVDERVTDTPEKWVQSACVLCSHGCALDIGVKDGKVVGVRGRATDRANKGRLGPKGLHGWASINSQDRLKYPMIRRNGKLERASWDETMSYIVSRTQDIRSRLSNHGIGFYTSGQLFLEEYYVLAMVGKAGLHTLHMDGNTRLCTATAAASMRESFGSDGQPGSYGDIDYTDCMFLYGHNPAATATVMWSRILDRLDGPNPPKLICVDPRTTAVAKRATVHLAPKVGTNLALLNGIQHLMFKHGWVDEKWVAKHTVGVEKLRETVAKYHPKYVEDITGVPAADLKRAAEIIGTTPSLLSTTLQGIYQSNQATASACQLNNISLLRGLIGKQGSGVLQMNGQPTAQNNRESGCDGEYPAFRNNQNPQHMKEIADCWNIRLIEVPHWSQPTHLESMLSFAEEGSIEMLWVSGTNPLVSLPDLPKMRKLFTKPDLFLIVQDIFLTETAEVADVVLPAAQWGERTGTFTNVDRTVHLSHKAVDPPGEARSDLDIFLDFAKRMGFEDKDGNDLIPWTQPEEVFEAWKKMTKGRPCDYTGLSYEKLTGGSGIQWPCNEDYPNGRERLFDDGKFFTDIDYCESYGHDLDTGVPFTKIQYEALNPAGRAILKAADYQSPMEEPDEEYPIRLSTGRNVYQFHTRTKTGRAPQLHKACPRPLVQISEQDASAAGIKDSDEVVVKSRRGAVQMPVNVGNIAPGHAFIPFHFGYWDLKGDRARAANELTIKQWDPISKQPTFKAGAVKIEKCKDEPGLVRIHAKEEQTAAVKRVSKGKKVTSKEEKEHRSRRLELWLGATDEAIQELIDIYDHLIPKLVHNQEVHWGLKMMHHLADDVLNTLKPSVEKYHGSKKYGRAVSGALRDALFPKTVDGDGGSYSSLTGLQALHMYLSHIEGQLTALVPTSQALWDEEFADAVKVALKGISRQQAWAMQHVKVMSPQMLLVPMIPTRDLEDDPGSLGVRLREVSDSDMV</sequence>
<keyword evidence="7" id="KW-0560">Oxidoreductase</keyword>
<dbReference type="PANTHER" id="PTHR43105:SF10">
    <property type="entry name" value="NADH-QUINONE OXIDOREDUCTASE SUBUNIT G"/>
    <property type="match status" value="1"/>
</dbReference>
<keyword evidence="6" id="KW-0479">Metal-binding</keyword>
<dbReference type="EMBL" id="PDNA01000173">
    <property type="protein sequence ID" value="PGH07065.1"/>
    <property type="molecule type" value="Genomic_DNA"/>
</dbReference>
<dbReference type="Gene3D" id="2.40.40.20">
    <property type="match status" value="1"/>
</dbReference>
<proteinExistence type="inferred from homology"/>
<dbReference type="InterPro" id="IPR006657">
    <property type="entry name" value="MoPterin_dinucl-bd_dom"/>
</dbReference>
<dbReference type="CDD" id="cd02754">
    <property type="entry name" value="MopB_Nitrate-R-NapA-like"/>
    <property type="match status" value="1"/>
</dbReference>
<evidence type="ECO:0000256" key="6">
    <source>
        <dbReference type="ARBA" id="ARBA00022723"/>
    </source>
</evidence>
<accession>A0A2B7XDP6</accession>
<dbReference type="CDD" id="cd02791">
    <property type="entry name" value="MopB_CT_Nitrate-R-NapA-like"/>
    <property type="match status" value="1"/>
</dbReference>
<dbReference type="InterPro" id="IPR050123">
    <property type="entry name" value="Prok_molybdopt-oxidoreductase"/>
</dbReference>
<evidence type="ECO:0000256" key="7">
    <source>
        <dbReference type="ARBA" id="ARBA00023002"/>
    </source>
</evidence>
<feature type="domain" description="4Fe-4S Mo/W bis-MGD-type" evidence="11">
    <location>
        <begin position="39"/>
        <end position="95"/>
    </location>
</feature>
<keyword evidence="5" id="KW-0500">Molybdenum</keyword>
<comment type="cofactor">
    <cofactor evidence="1">
        <name>Mo-bis(molybdopterin guanine dinucleotide)</name>
        <dbReference type="ChEBI" id="CHEBI:60539"/>
    </cofactor>
</comment>
<dbReference type="Proteomes" id="UP000224634">
    <property type="component" value="Unassembled WGS sequence"/>
</dbReference>
<dbReference type="InterPro" id="IPR006656">
    <property type="entry name" value="Mopterin_OxRdtase"/>
</dbReference>
<dbReference type="PROSITE" id="PS51669">
    <property type="entry name" value="4FE4S_MOW_BIS_MGD"/>
    <property type="match status" value="1"/>
</dbReference>
<dbReference type="Pfam" id="PF00384">
    <property type="entry name" value="Molybdopterin"/>
    <property type="match status" value="1"/>
</dbReference>
<dbReference type="GO" id="GO:0042128">
    <property type="term" value="P:nitrate assimilation"/>
    <property type="evidence" value="ECO:0007669"/>
    <property type="project" value="UniProtKB-KW"/>
</dbReference>
<dbReference type="Pfam" id="PF01568">
    <property type="entry name" value="Molydop_binding"/>
    <property type="match status" value="1"/>
</dbReference>
<gene>
    <name evidence="12" type="ORF">AJ80_08078</name>
</gene>
<dbReference type="Gene3D" id="2.20.25.90">
    <property type="entry name" value="ADC-like domains"/>
    <property type="match status" value="1"/>
</dbReference>